<dbReference type="Proteomes" id="UP001189429">
    <property type="component" value="Unassembled WGS sequence"/>
</dbReference>
<evidence type="ECO:0000313" key="2">
    <source>
        <dbReference type="EMBL" id="CAK0824512.1"/>
    </source>
</evidence>
<organism evidence="2 3">
    <name type="scientific">Prorocentrum cordatum</name>
    <dbReference type="NCBI Taxonomy" id="2364126"/>
    <lineage>
        <taxon>Eukaryota</taxon>
        <taxon>Sar</taxon>
        <taxon>Alveolata</taxon>
        <taxon>Dinophyceae</taxon>
        <taxon>Prorocentrales</taxon>
        <taxon>Prorocentraceae</taxon>
        <taxon>Prorocentrum</taxon>
    </lineage>
</organism>
<proteinExistence type="inferred from homology"/>
<reference evidence="2" key="1">
    <citation type="submission" date="2023-10" db="EMBL/GenBank/DDBJ databases">
        <authorList>
            <person name="Chen Y."/>
            <person name="Shah S."/>
            <person name="Dougan E. K."/>
            <person name="Thang M."/>
            <person name="Chan C."/>
        </authorList>
    </citation>
    <scope>NUCLEOTIDE SEQUENCE [LARGE SCALE GENOMIC DNA]</scope>
</reference>
<protein>
    <recommendedName>
        <fullName evidence="4">Ribosomal protein S6</fullName>
    </recommendedName>
</protein>
<dbReference type="InterPro" id="IPR000529">
    <property type="entry name" value="Ribosomal_bS6"/>
</dbReference>
<dbReference type="EMBL" id="CAUYUJ010008635">
    <property type="protein sequence ID" value="CAK0824512.1"/>
    <property type="molecule type" value="Genomic_DNA"/>
</dbReference>
<dbReference type="InterPro" id="IPR035980">
    <property type="entry name" value="Ribosomal_bS6_sf"/>
</dbReference>
<name>A0ABN9S0B0_9DINO</name>
<evidence type="ECO:0000256" key="1">
    <source>
        <dbReference type="ARBA" id="ARBA00009512"/>
    </source>
</evidence>
<dbReference type="InterPro" id="IPR014717">
    <property type="entry name" value="Transl_elong_EF1B/ribsomal_bS6"/>
</dbReference>
<comment type="caution">
    <text evidence="2">The sequence shown here is derived from an EMBL/GenBank/DDBJ whole genome shotgun (WGS) entry which is preliminary data.</text>
</comment>
<gene>
    <name evidence="2" type="ORF">PCOR1329_LOCUS24903</name>
</gene>
<dbReference type="Gene3D" id="3.30.70.60">
    <property type="match status" value="1"/>
</dbReference>
<dbReference type="Pfam" id="PF01250">
    <property type="entry name" value="Ribosomal_S6"/>
    <property type="match status" value="1"/>
</dbReference>
<evidence type="ECO:0000313" key="3">
    <source>
        <dbReference type="Proteomes" id="UP001189429"/>
    </source>
</evidence>
<sequence length="132" mass="15322">MVFYETTFLLHGKYPAEATRLLIREVTRASPAREGCVFRILDLGWRHTAQPVVKKRVGRFFYGRWYAMTWAGPPLVRVEMDETMKHNSGVLRHLTEKLRTPKDAYRPRSTFYPTLVPGEKPIAGPLVHHTLM</sequence>
<dbReference type="SUPFAM" id="SSF54995">
    <property type="entry name" value="Ribosomal protein S6"/>
    <property type="match status" value="1"/>
</dbReference>
<comment type="similarity">
    <text evidence="1">Belongs to the bacterial ribosomal protein bS6 family.</text>
</comment>
<accession>A0ABN9S0B0</accession>
<evidence type="ECO:0008006" key="4">
    <source>
        <dbReference type="Google" id="ProtNLM"/>
    </source>
</evidence>
<keyword evidence="3" id="KW-1185">Reference proteome</keyword>